<feature type="region of interest" description="Disordered" evidence="3">
    <location>
        <begin position="276"/>
        <end position="348"/>
    </location>
</feature>
<dbReference type="PANTHER" id="PTHR37543">
    <property type="entry name" value="CCCH ZINC FINGER DNA BINDING PROTEIN (AFU_ORTHOLOGUE AFUA_5G12760)"/>
    <property type="match status" value="1"/>
</dbReference>
<dbReference type="GO" id="GO:0008270">
    <property type="term" value="F:zinc ion binding"/>
    <property type="evidence" value="ECO:0007669"/>
    <property type="project" value="UniProtKB-KW"/>
</dbReference>
<name>A0A8H5BZK9_9AGAR</name>
<feature type="compositionally biased region" description="Pro residues" evidence="3">
    <location>
        <begin position="281"/>
        <end position="297"/>
    </location>
</feature>
<dbReference type="Pfam" id="PF25543">
    <property type="entry name" value="zf-CCCH_tandem"/>
    <property type="match status" value="1"/>
</dbReference>
<keyword evidence="6" id="KW-1185">Reference proteome</keyword>
<dbReference type="Gene3D" id="4.10.1000.10">
    <property type="entry name" value="Zinc finger, CCCH-type"/>
    <property type="match status" value="1"/>
</dbReference>
<comment type="caution">
    <text evidence="5">The sequence shown here is derived from an EMBL/GenBank/DDBJ whole genome shotgun (WGS) entry which is preliminary data.</text>
</comment>
<dbReference type="AlphaFoldDB" id="A0A8H5BZK9"/>
<feature type="domain" description="C3H1-type" evidence="4">
    <location>
        <begin position="414"/>
        <end position="442"/>
    </location>
</feature>
<dbReference type="EMBL" id="JAACJK010000111">
    <property type="protein sequence ID" value="KAF5332253.1"/>
    <property type="molecule type" value="Genomic_DNA"/>
</dbReference>
<dbReference type="Pfam" id="PF25540">
    <property type="entry name" value="DUF7923"/>
    <property type="match status" value="1"/>
</dbReference>
<proteinExistence type="predicted"/>
<reference evidence="5 6" key="1">
    <citation type="journal article" date="2020" name="ISME J.">
        <title>Uncovering the hidden diversity of litter-decomposition mechanisms in mushroom-forming fungi.</title>
        <authorList>
            <person name="Floudas D."/>
            <person name="Bentzer J."/>
            <person name="Ahren D."/>
            <person name="Johansson T."/>
            <person name="Persson P."/>
            <person name="Tunlid A."/>
        </authorList>
    </citation>
    <scope>NUCLEOTIDE SEQUENCE [LARGE SCALE GENOMIC DNA]</scope>
    <source>
        <strain evidence="5 6">CBS 175.51</strain>
    </source>
</reference>
<sequence length="465" mass="51736">MSSSQPDSTDASSTASRDRLLSLYKSMKDEIDNLVDNDANSQRALVEVNSDLSISRRAYASLEAEYTNMKAEKERLAKERDDLMNQIKPNRIVVLVDGDGAIFDLDLISEGLSGGHKAASKLSETIKKQYSNRTHLELSVHVFLNKHGLATKFARIKRMDARNKLNEFVVGFNQASERFVMADVGYAKEGADAKIKAFLEAEIRLPQTETVIFAGCHDNGYVTALRSHITSGFEHKLTLLQSYDDFAVGIKDLNLPVLAIPGLFIRDNLDLLETPAAPYTDLPPPSTPSPVPQPLPTQTPRHRERSRKRADSRAESVASGYEQPGEQAGPSNGENGGGLQNPTGMQINPTLPLHARTYQFTVTLFLTESRRIKEKPQICVNHYLVPGGCKFQRGCKFSHFYELTPSQLDQLRAKSKGYPCTNILKGQKCPFGESCIYGHKCPYFVKCKYKKAGKCNFKAESMHIN</sequence>
<feature type="coiled-coil region" evidence="2">
    <location>
        <begin position="17"/>
        <end position="86"/>
    </location>
</feature>
<feature type="domain" description="C3H1-type" evidence="4">
    <location>
        <begin position="373"/>
        <end position="402"/>
    </location>
</feature>
<dbReference type="InterPro" id="IPR057654">
    <property type="entry name" value="Znf-CCCH_tandem"/>
</dbReference>
<keyword evidence="1" id="KW-0862">Zinc</keyword>
<keyword evidence="2" id="KW-0175">Coiled coil</keyword>
<feature type="zinc finger region" description="C3H1-type" evidence="1">
    <location>
        <begin position="414"/>
        <end position="442"/>
    </location>
</feature>
<evidence type="ECO:0000313" key="5">
    <source>
        <dbReference type="EMBL" id="KAF5332253.1"/>
    </source>
</evidence>
<evidence type="ECO:0000313" key="6">
    <source>
        <dbReference type="Proteomes" id="UP000541558"/>
    </source>
</evidence>
<dbReference type="InterPro" id="IPR000571">
    <property type="entry name" value="Znf_CCCH"/>
</dbReference>
<feature type="zinc finger region" description="C3H1-type" evidence="1">
    <location>
        <begin position="373"/>
        <end position="402"/>
    </location>
</feature>
<keyword evidence="1" id="KW-0479">Metal-binding</keyword>
<gene>
    <name evidence="5" type="ORF">D9611_008200</name>
</gene>
<evidence type="ECO:0000256" key="1">
    <source>
        <dbReference type="PROSITE-ProRule" id="PRU00723"/>
    </source>
</evidence>
<accession>A0A8H5BZK9</accession>
<dbReference type="OrthoDB" id="2270193at2759"/>
<evidence type="ECO:0000259" key="4">
    <source>
        <dbReference type="PROSITE" id="PS50103"/>
    </source>
</evidence>
<dbReference type="PANTHER" id="PTHR37543:SF1">
    <property type="entry name" value="CCCH ZINC FINGER DNA BINDING PROTEIN (AFU_ORTHOLOGUE AFUA_5G12760)"/>
    <property type="match status" value="1"/>
</dbReference>
<evidence type="ECO:0000256" key="3">
    <source>
        <dbReference type="SAM" id="MobiDB-lite"/>
    </source>
</evidence>
<dbReference type="PROSITE" id="PS50103">
    <property type="entry name" value="ZF_C3H1"/>
    <property type="match status" value="2"/>
</dbReference>
<organism evidence="5 6">
    <name type="scientific">Ephemerocybe angulata</name>
    <dbReference type="NCBI Taxonomy" id="980116"/>
    <lineage>
        <taxon>Eukaryota</taxon>
        <taxon>Fungi</taxon>
        <taxon>Dikarya</taxon>
        <taxon>Basidiomycota</taxon>
        <taxon>Agaricomycotina</taxon>
        <taxon>Agaricomycetes</taxon>
        <taxon>Agaricomycetidae</taxon>
        <taxon>Agaricales</taxon>
        <taxon>Agaricineae</taxon>
        <taxon>Psathyrellaceae</taxon>
        <taxon>Ephemerocybe</taxon>
    </lineage>
</organism>
<keyword evidence="1" id="KW-0863">Zinc-finger</keyword>
<protein>
    <recommendedName>
        <fullName evidence="4">C3H1-type domain-containing protein</fullName>
    </recommendedName>
</protein>
<dbReference type="Proteomes" id="UP000541558">
    <property type="component" value="Unassembled WGS sequence"/>
</dbReference>
<evidence type="ECO:0000256" key="2">
    <source>
        <dbReference type="SAM" id="Coils"/>
    </source>
</evidence>
<dbReference type="InterPro" id="IPR057683">
    <property type="entry name" value="DUF7923"/>
</dbReference>